<dbReference type="AlphaFoldDB" id="A0A3R7LEV9"/>
<name>A0A3R7LEV9_9TRYP</name>
<evidence type="ECO:0000256" key="1">
    <source>
        <dbReference type="ARBA" id="ARBA00022801"/>
    </source>
</evidence>
<dbReference type="GeneID" id="40319947"/>
<gene>
    <name evidence="2" type="ORF">Tco025E_06336</name>
</gene>
<reference evidence="2 3" key="1">
    <citation type="journal article" date="2018" name="BMC Genomics">
        <title>Genomic comparison of Trypanosoma conorhini and Trypanosoma rangeli to Trypanosoma cruzi strains of high and low virulence.</title>
        <authorList>
            <person name="Bradwell K.R."/>
            <person name="Koparde V.N."/>
            <person name="Matveyev A.V."/>
            <person name="Serrano M.G."/>
            <person name="Alves J.M."/>
            <person name="Parikh H."/>
            <person name="Huang B."/>
            <person name="Lee V."/>
            <person name="Espinosa-Alvarez O."/>
            <person name="Ortiz P.A."/>
            <person name="Costa-Martins A.G."/>
            <person name="Teixeira M.M."/>
            <person name="Buck G.A."/>
        </authorList>
    </citation>
    <scope>NUCLEOTIDE SEQUENCE [LARGE SCALE GENOMIC DNA]</scope>
    <source>
        <strain evidence="2 3">025E</strain>
    </source>
</reference>
<protein>
    <submittedName>
        <fullName evidence="2">Septum formation protein</fullName>
    </submittedName>
</protein>
<dbReference type="PIRSF" id="PIRSF006305">
    <property type="entry name" value="Maf"/>
    <property type="match status" value="1"/>
</dbReference>
<dbReference type="InterPro" id="IPR029001">
    <property type="entry name" value="ITPase-like_fam"/>
</dbReference>
<accession>A0A3R7LEV9</accession>
<dbReference type="InterPro" id="IPR003697">
    <property type="entry name" value="Maf-like"/>
</dbReference>
<dbReference type="SUPFAM" id="SSF52972">
    <property type="entry name" value="ITPase-like"/>
    <property type="match status" value="1"/>
</dbReference>
<dbReference type="GO" id="GO:0047429">
    <property type="term" value="F:nucleoside triphosphate diphosphatase activity"/>
    <property type="evidence" value="ECO:0007669"/>
    <property type="project" value="InterPro"/>
</dbReference>
<comment type="caution">
    <text evidence="2">The sequence shown here is derived from an EMBL/GenBank/DDBJ whole genome shotgun (WGS) entry which is preliminary data.</text>
</comment>
<dbReference type="OrthoDB" id="10267058at2759"/>
<organism evidence="2 3">
    <name type="scientific">Trypanosoma conorhini</name>
    <dbReference type="NCBI Taxonomy" id="83891"/>
    <lineage>
        <taxon>Eukaryota</taxon>
        <taxon>Discoba</taxon>
        <taxon>Euglenozoa</taxon>
        <taxon>Kinetoplastea</taxon>
        <taxon>Metakinetoplastina</taxon>
        <taxon>Trypanosomatida</taxon>
        <taxon>Trypanosomatidae</taxon>
        <taxon>Trypanosoma</taxon>
    </lineage>
</organism>
<keyword evidence="3" id="KW-1185">Reference proteome</keyword>
<evidence type="ECO:0000313" key="3">
    <source>
        <dbReference type="Proteomes" id="UP000284403"/>
    </source>
</evidence>
<dbReference type="EMBL" id="MKKU01000426">
    <property type="protein sequence ID" value="RNF13013.1"/>
    <property type="molecule type" value="Genomic_DNA"/>
</dbReference>
<dbReference type="PANTHER" id="PTHR43213:SF4">
    <property type="entry name" value="7-METHYL-GTP PYROPHOSPHATASE"/>
    <property type="match status" value="1"/>
</dbReference>
<dbReference type="Pfam" id="PF02545">
    <property type="entry name" value="Maf"/>
    <property type="match status" value="1"/>
</dbReference>
<evidence type="ECO:0000313" key="2">
    <source>
        <dbReference type="EMBL" id="RNF13013.1"/>
    </source>
</evidence>
<dbReference type="Gene3D" id="3.90.950.10">
    <property type="match status" value="1"/>
</dbReference>
<proteinExistence type="predicted"/>
<dbReference type="Proteomes" id="UP000284403">
    <property type="component" value="Unassembled WGS sequence"/>
</dbReference>
<sequence>MTAPASRGPVMVIGTSSARRVELLKSHFAGGVHREFIALPPDIDEKAWRSPDPFELTKLIARAKMQAVLEKLKDAHPHLKHGVVVTFDQVVVKDGEVREKPESAEEARRFLKSYSNSHVGTVAAYVVYSLDTGKLTVGENETDTYFSAYGDDVVERVLARGACMHTAGAFVVEDEDISRHVVRNVGTFEAVQGVDPIVLERLMKQE</sequence>
<keyword evidence="1" id="KW-0378">Hydrolase</keyword>
<dbReference type="RefSeq" id="XP_029226656.1">
    <property type="nucleotide sequence ID" value="XM_029373214.1"/>
</dbReference>
<dbReference type="PANTHER" id="PTHR43213">
    <property type="entry name" value="BIFUNCTIONAL DTTP/UTP PYROPHOSPHATASE/METHYLTRANSFERASE PROTEIN-RELATED"/>
    <property type="match status" value="1"/>
</dbReference>